<name>A0A0X8FJR5_9LACT</name>
<dbReference type="OrthoDB" id="9805749at2"/>
<evidence type="ECO:0000256" key="3">
    <source>
        <dbReference type="ARBA" id="ARBA00022448"/>
    </source>
</evidence>
<accession>A0A0X8FJR5</accession>
<keyword evidence="5" id="KW-1133">Transmembrane helix</keyword>
<dbReference type="AlphaFoldDB" id="A0A0X8FJR5"/>
<dbReference type="RefSeq" id="WP_067977226.1">
    <property type="nucleotide sequence ID" value="NZ_CP014163.1"/>
</dbReference>
<organism evidence="7 8">
    <name type="scientific">Aerococcus urinaehominis</name>
    <dbReference type="NCBI Taxonomy" id="128944"/>
    <lineage>
        <taxon>Bacteria</taxon>
        <taxon>Bacillati</taxon>
        <taxon>Bacillota</taxon>
        <taxon>Bacilli</taxon>
        <taxon>Lactobacillales</taxon>
        <taxon>Aerococcaceae</taxon>
        <taxon>Aerococcus</taxon>
    </lineage>
</organism>
<dbReference type="Proteomes" id="UP000062260">
    <property type="component" value="Chromosome"/>
</dbReference>
<keyword evidence="6" id="KW-0472">Membrane</keyword>
<dbReference type="PANTHER" id="PTHR42810">
    <property type="entry name" value="PURINE PERMEASE C1399.01C-RELATED"/>
    <property type="match status" value="1"/>
</dbReference>
<evidence type="ECO:0000256" key="6">
    <source>
        <dbReference type="ARBA" id="ARBA00023136"/>
    </source>
</evidence>
<gene>
    <name evidence="7" type="ORF">AWM75_00525</name>
</gene>
<keyword evidence="3" id="KW-0813">Transport</keyword>
<dbReference type="STRING" id="128944.AWM75_00525"/>
<protein>
    <submittedName>
        <fullName evidence="7">Xanthine/uracil permease</fullName>
    </submittedName>
</protein>
<evidence type="ECO:0000313" key="8">
    <source>
        <dbReference type="Proteomes" id="UP000062260"/>
    </source>
</evidence>
<evidence type="ECO:0000256" key="2">
    <source>
        <dbReference type="ARBA" id="ARBA00008821"/>
    </source>
</evidence>
<dbReference type="InterPro" id="IPR006043">
    <property type="entry name" value="NCS2"/>
</dbReference>
<keyword evidence="4" id="KW-0812">Transmembrane</keyword>
<dbReference type="NCBIfam" id="NF037981">
    <property type="entry name" value="NCS2_1"/>
    <property type="match status" value="1"/>
</dbReference>
<dbReference type="Pfam" id="PF00860">
    <property type="entry name" value="Xan_ur_permease"/>
    <property type="match status" value="1"/>
</dbReference>
<comment type="similarity">
    <text evidence="2">Belongs to the nucleobase:cation symporter-2 (NCS2) (TC 2.A.40) family.</text>
</comment>
<dbReference type="GO" id="GO:0005886">
    <property type="term" value="C:plasma membrane"/>
    <property type="evidence" value="ECO:0007669"/>
    <property type="project" value="TreeGrafter"/>
</dbReference>
<reference evidence="8" key="2">
    <citation type="submission" date="2016-01" db="EMBL/GenBank/DDBJ databases">
        <title>Six Aerococcus type strain genome sequencing and assembly using PacBio and Illumina Hiseq.</title>
        <authorList>
            <person name="Carkaci D."/>
            <person name="Dargis R."/>
            <person name="Nielsen X.C."/>
            <person name="Skovgaard O."/>
            <person name="Fuursted K."/>
            <person name="Christensen J.J."/>
        </authorList>
    </citation>
    <scope>NUCLEOTIDE SEQUENCE [LARGE SCALE GENOMIC DNA]</scope>
    <source>
        <strain evidence="8">CCUG42038B</strain>
    </source>
</reference>
<sequence>MSENKRPDYISVAADESLPASQAGILALAHVLVMNVFVVAVLIAGALGLSDVEGTQLIQSSFLGAGIATLIQVLFFLRLPVAQGASFVPLGAVIGIYVGTGSFSAVMGASLVASLAVFALGLSGLYKHVIRALIPNLVSGIIIMVIGLALMPTAFNSNIFISNDQLSIGQNIGLAGLTVLVLVATTLIGQYVKSLNRPMQYTSVIIALAVGTLAAQLMGGIDWSAVASAPWISMPLFAFIDYKLSFDPASIATMLIIFMVVLAETTGTWYAIASVSGEAIDDNRINRGVIGEGISNFINSLVGATPTASFSSNAGIIAITGVASRQVFVGVGILFIILAFFGKLSALINIIPTAVIGGIFAMVAFQIFMAGLNLVHPHLSDTRNQYVVGMSILVTLGVVLLPADIIAQTPNLVQYFLNSPIAMGALTAMLANQIFPQVKN</sequence>
<dbReference type="EMBL" id="CP014163">
    <property type="protein sequence ID" value="AMB98567.1"/>
    <property type="molecule type" value="Genomic_DNA"/>
</dbReference>
<evidence type="ECO:0000256" key="5">
    <source>
        <dbReference type="ARBA" id="ARBA00022989"/>
    </source>
</evidence>
<evidence type="ECO:0000256" key="1">
    <source>
        <dbReference type="ARBA" id="ARBA00004141"/>
    </source>
</evidence>
<reference evidence="7 8" key="1">
    <citation type="journal article" date="2016" name="Genome Announc.">
        <title>Complete Genome Sequences of Aerococcus christensenii CCUG 28831T, Aerococcus sanguinicola CCUG 43001T, Aerococcus urinae CCUG 36881T, Aerococcus urinaeequi CCUG 28094T, Aerococcus urinaehominis CCUG 42038 BT, and Aerococcus viridans CCUG 4311T.</title>
        <authorList>
            <person name="Carkaci D."/>
            <person name="Dargis R."/>
            <person name="Nielsen X.C."/>
            <person name="Skovgaard O."/>
            <person name="Fuursted K."/>
            <person name="Christensen J.J."/>
        </authorList>
    </citation>
    <scope>NUCLEOTIDE SEQUENCE [LARGE SCALE GENOMIC DNA]</scope>
    <source>
        <strain evidence="7 8">CCUG42038B</strain>
    </source>
</reference>
<dbReference type="GO" id="GO:0042907">
    <property type="term" value="F:xanthine transmembrane transporter activity"/>
    <property type="evidence" value="ECO:0007669"/>
    <property type="project" value="TreeGrafter"/>
</dbReference>
<dbReference type="KEGG" id="auh:AWM75_00525"/>
<keyword evidence="8" id="KW-1185">Reference proteome</keyword>
<evidence type="ECO:0000313" key="7">
    <source>
        <dbReference type="EMBL" id="AMB98567.1"/>
    </source>
</evidence>
<dbReference type="PANTHER" id="PTHR42810:SF2">
    <property type="entry name" value="PURINE PERMEASE C1399.01C-RELATED"/>
    <property type="match status" value="1"/>
</dbReference>
<comment type="subcellular location">
    <subcellularLocation>
        <location evidence="1">Membrane</location>
        <topology evidence="1">Multi-pass membrane protein</topology>
    </subcellularLocation>
</comment>
<evidence type="ECO:0000256" key="4">
    <source>
        <dbReference type="ARBA" id="ARBA00022692"/>
    </source>
</evidence>
<proteinExistence type="inferred from homology"/>